<accession>W9HAX1</accession>
<organism evidence="7 8">
    <name type="scientific">Skermanella stibiiresistens SB22</name>
    <dbReference type="NCBI Taxonomy" id="1385369"/>
    <lineage>
        <taxon>Bacteria</taxon>
        <taxon>Pseudomonadati</taxon>
        <taxon>Pseudomonadota</taxon>
        <taxon>Alphaproteobacteria</taxon>
        <taxon>Rhodospirillales</taxon>
        <taxon>Azospirillaceae</taxon>
        <taxon>Skermanella</taxon>
    </lineage>
</organism>
<dbReference type="AlphaFoldDB" id="W9HAX1"/>
<dbReference type="Pfam" id="PF01625">
    <property type="entry name" value="PMSR"/>
    <property type="match status" value="1"/>
</dbReference>
<dbReference type="PANTHER" id="PTHR43774:SF1">
    <property type="entry name" value="PEPTIDE METHIONINE SULFOXIDE REDUCTASE MSRA 2"/>
    <property type="match status" value="1"/>
</dbReference>
<dbReference type="Gene3D" id="3.30.1060.10">
    <property type="entry name" value="Peptide methionine sulphoxide reductase MsrA"/>
    <property type="match status" value="1"/>
</dbReference>
<dbReference type="InterPro" id="IPR036509">
    <property type="entry name" value="Met_Sox_Rdtase_MsrA_sf"/>
</dbReference>
<feature type="chain" id="PRO_5004920994" description="Peptide methionine sulfoxide reductase MsrA" evidence="5">
    <location>
        <begin position="28"/>
        <end position="236"/>
    </location>
</feature>
<comment type="caution">
    <text evidence="7">The sequence shown here is derived from an EMBL/GenBank/DDBJ whole genome shotgun (WGS) entry which is preliminary data.</text>
</comment>
<dbReference type="PATRIC" id="fig|1385369.3.peg.1725"/>
<evidence type="ECO:0000259" key="6">
    <source>
        <dbReference type="Pfam" id="PF01625"/>
    </source>
</evidence>
<dbReference type="GO" id="GO:0008113">
    <property type="term" value="F:peptide-methionine (S)-S-oxide reductase activity"/>
    <property type="evidence" value="ECO:0007669"/>
    <property type="project" value="UniProtKB-UniRule"/>
</dbReference>
<evidence type="ECO:0000313" key="8">
    <source>
        <dbReference type="Proteomes" id="UP000019486"/>
    </source>
</evidence>
<feature type="domain" description="Peptide methionine sulphoxide reductase MsrA" evidence="6">
    <location>
        <begin position="54"/>
        <end position="204"/>
    </location>
</feature>
<dbReference type="GO" id="GO:0033744">
    <property type="term" value="F:L-methionine:thioredoxin-disulfide S-oxidoreductase activity"/>
    <property type="evidence" value="ECO:0007669"/>
    <property type="project" value="RHEA"/>
</dbReference>
<dbReference type="RefSeq" id="WP_198038233.1">
    <property type="nucleotide sequence ID" value="NZ_AVFL01000005.1"/>
</dbReference>
<evidence type="ECO:0000256" key="3">
    <source>
        <dbReference type="ARBA" id="ARBA00048782"/>
    </source>
</evidence>
<proteinExistence type="inferred from homology"/>
<keyword evidence="5" id="KW-0732">Signal</keyword>
<protein>
    <recommendedName>
        <fullName evidence="4">Peptide methionine sulfoxide reductase MsrA</fullName>
        <shortName evidence="4">Protein-methionine-S-oxide reductase</shortName>
        <ecNumber evidence="4">1.8.4.11</ecNumber>
    </recommendedName>
    <alternativeName>
        <fullName evidence="4">Peptide-methionine (S)-S-oxide reductase</fullName>
        <shortName evidence="4">Peptide Met(O) reductase</shortName>
    </alternativeName>
</protein>
<comment type="function">
    <text evidence="4">Has an important function as a repair enzyme for proteins that have been inactivated by oxidation. Catalyzes the reversible oxidation-reduction of methionine sulfoxide in proteins to methionine.</text>
</comment>
<evidence type="ECO:0000256" key="1">
    <source>
        <dbReference type="ARBA" id="ARBA00023002"/>
    </source>
</evidence>
<keyword evidence="1 4" id="KW-0560">Oxidoreductase</keyword>
<comment type="catalytic activity">
    <reaction evidence="2 4">
        <text>L-methionyl-[protein] + [thioredoxin]-disulfide + H2O = L-methionyl-(S)-S-oxide-[protein] + [thioredoxin]-dithiol</text>
        <dbReference type="Rhea" id="RHEA:14217"/>
        <dbReference type="Rhea" id="RHEA-COMP:10698"/>
        <dbReference type="Rhea" id="RHEA-COMP:10700"/>
        <dbReference type="Rhea" id="RHEA-COMP:12313"/>
        <dbReference type="Rhea" id="RHEA-COMP:12315"/>
        <dbReference type="ChEBI" id="CHEBI:15377"/>
        <dbReference type="ChEBI" id="CHEBI:16044"/>
        <dbReference type="ChEBI" id="CHEBI:29950"/>
        <dbReference type="ChEBI" id="CHEBI:44120"/>
        <dbReference type="ChEBI" id="CHEBI:50058"/>
        <dbReference type="EC" id="1.8.4.11"/>
    </reaction>
</comment>
<dbReference type="PANTHER" id="PTHR43774">
    <property type="entry name" value="PEPTIDE METHIONINE SULFOXIDE REDUCTASE"/>
    <property type="match status" value="1"/>
</dbReference>
<dbReference type="SUPFAM" id="SSF55068">
    <property type="entry name" value="Peptide methionine sulfoxide reductase"/>
    <property type="match status" value="1"/>
</dbReference>
<evidence type="ECO:0000256" key="2">
    <source>
        <dbReference type="ARBA" id="ARBA00047806"/>
    </source>
</evidence>
<dbReference type="STRING" id="1385369.N825_30425"/>
<sequence length="236" mass="25033">MKFKFAMPPTGRRMALALGLLALGAAGGLTLTGESAAQTAAKPAGASSGPTESVILAGGCFWCVESDFDKVPGVLETVSGYAGGQTPNPTYRQVSAGGTGHFEVVKVTYDPAKVSYGQLISYFWRTVDPVDAGGQFCDRGESYKTAIFALTPEQAGQAEASKAKAEKVLGKAIVTPVITLDPKGFTSAEDYHQDYHNTNSLKYKYYRYACGRDARLTELWGDAAGKWPPPTDAPQS</sequence>
<reference evidence="7 8" key="1">
    <citation type="submission" date="2013-08" db="EMBL/GenBank/DDBJ databases">
        <title>The genome sequence of Skermanella stibiiresistens.</title>
        <authorList>
            <person name="Zhu W."/>
            <person name="Wang G."/>
        </authorList>
    </citation>
    <scope>NUCLEOTIDE SEQUENCE [LARGE SCALE GENOMIC DNA]</scope>
    <source>
        <strain evidence="7 8">SB22</strain>
    </source>
</reference>
<comment type="similarity">
    <text evidence="4">Belongs to the MsrA Met sulfoxide reductase family.</text>
</comment>
<dbReference type="HAMAP" id="MF_01401">
    <property type="entry name" value="MsrA"/>
    <property type="match status" value="1"/>
</dbReference>
<name>W9HAX1_9PROT</name>
<feature type="active site" evidence="4">
    <location>
        <position position="60"/>
    </location>
</feature>
<dbReference type="EC" id="1.8.4.11" evidence="4"/>
<feature type="signal peptide" evidence="5">
    <location>
        <begin position="1"/>
        <end position="27"/>
    </location>
</feature>
<dbReference type="EMBL" id="AVFL01000005">
    <property type="protein sequence ID" value="EWY41008.1"/>
    <property type="molecule type" value="Genomic_DNA"/>
</dbReference>
<keyword evidence="8" id="KW-1185">Reference proteome</keyword>
<evidence type="ECO:0000313" key="7">
    <source>
        <dbReference type="EMBL" id="EWY41008.1"/>
    </source>
</evidence>
<dbReference type="NCBIfam" id="TIGR00401">
    <property type="entry name" value="msrA"/>
    <property type="match status" value="1"/>
</dbReference>
<evidence type="ECO:0000256" key="4">
    <source>
        <dbReference type="HAMAP-Rule" id="MF_01401"/>
    </source>
</evidence>
<comment type="catalytic activity">
    <reaction evidence="3 4">
        <text>[thioredoxin]-disulfide + L-methionine + H2O = L-methionine (S)-S-oxide + [thioredoxin]-dithiol</text>
        <dbReference type="Rhea" id="RHEA:19993"/>
        <dbReference type="Rhea" id="RHEA-COMP:10698"/>
        <dbReference type="Rhea" id="RHEA-COMP:10700"/>
        <dbReference type="ChEBI" id="CHEBI:15377"/>
        <dbReference type="ChEBI" id="CHEBI:29950"/>
        <dbReference type="ChEBI" id="CHEBI:50058"/>
        <dbReference type="ChEBI" id="CHEBI:57844"/>
        <dbReference type="ChEBI" id="CHEBI:58772"/>
        <dbReference type="EC" id="1.8.4.11"/>
    </reaction>
</comment>
<dbReference type="InterPro" id="IPR002569">
    <property type="entry name" value="Met_Sox_Rdtase_MsrA_dom"/>
</dbReference>
<dbReference type="Proteomes" id="UP000019486">
    <property type="component" value="Unassembled WGS sequence"/>
</dbReference>
<evidence type="ECO:0000256" key="5">
    <source>
        <dbReference type="SAM" id="SignalP"/>
    </source>
</evidence>
<gene>
    <name evidence="4" type="primary">msrA</name>
    <name evidence="7" type="ORF">N825_30425</name>
</gene>